<name>E4ZLY0_LEPMJ</name>
<gene>
    <name evidence="1" type="ORF">LEMA_P055160.1</name>
</gene>
<dbReference type="HOGENOM" id="CLU_2237086_0_0_1"/>
<protein>
    <submittedName>
        <fullName evidence="1">Uncharacterized protein</fullName>
    </submittedName>
</protein>
<dbReference type="EMBL" id="FP929094">
    <property type="protein sequence ID" value="CBX92810.1"/>
    <property type="molecule type" value="Genomic_DNA"/>
</dbReference>
<dbReference type="Proteomes" id="UP000002668">
    <property type="component" value="Genome"/>
</dbReference>
<organism evidence="2">
    <name type="scientific">Leptosphaeria maculans (strain JN3 / isolate v23.1.3 / race Av1-4-5-6-7-8)</name>
    <name type="common">Blackleg fungus</name>
    <name type="synonym">Phoma lingam</name>
    <dbReference type="NCBI Taxonomy" id="985895"/>
    <lineage>
        <taxon>Eukaryota</taxon>
        <taxon>Fungi</taxon>
        <taxon>Dikarya</taxon>
        <taxon>Ascomycota</taxon>
        <taxon>Pezizomycotina</taxon>
        <taxon>Dothideomycetes</taxon>
        <taxon>Pleosporomycetidae</taxon>
        <taxon>Pleosporales</taxon>
        <taxon>Pleosporineae</taxon>
        <taxon>Leptosphaeriaceae</taxon>
        <taxon>Plenodomus</taxon>
        <taxon>Plenodomus lingam/Leptosphaeria maculans species complex</taxon>
    </lineage>
</organism>
<dbReference type="RefSeq" id="XP_003836175.1">
    <property type="nucleotide sequence ID" value="XM_003836127.1"/>
</dbReference>
<evidence type="ECO:0000313" key="2">
    <source>
        <dbReference type="Proteomes" id="UP000002668"/>
    </source>
</evidence>
<accession>E4ZLY0</accession>
<dbReference type="VEuPathDB" id="FungiDB:LEMA_P055160.1"/>
<dbReference type="AlphaFoldDB" id="E4ZLY0"/>
<keyword evidence="2" id="KW-1185">Reference proteome</keyword>
<evidence type="ECO:0000313" key="1">
    <source>
        <dbReference type="EMBL" id="CBX92810.1"/>
    </source>
</evidence>
<dbReference type="GeneID" id="13285488"/>
<proteinExistence type="predicted"/>
<reference evidence="2" key="1">
    <citation type="journal article" date="2011" name="Nat. Commun.">
        <title>Effector diversification within compartments of the Leptosphaeria maculans genome affected by Repeat-Induced Point mutations.</title>
        <authorList>
            <person name="Rouxel T."/>
            <person name="Grandaubert J."/>
            <person name="Hane J.K."/>
            <person name="Hoede C."/>
            <person name="van de Wouw A.P."/>
            <person name="Couloux A."/>
            <person name="Dominguez V."/>
            <person name="Anthouard V."/>
            <person name="Bally P."/>
            <person name="Bourras S."/>
            <person name="Cozijnsen A.J."/>
            <person name="Ciuffetti L.M."/>
            <person name="Degrave A."/>
            <person name="Dilmaghani A."/>
            <person name="Duret L."/>
            <person name="Fudal I."/>
            <person name="Goodwin S.B."/>
            <person name="Gout L."/>
            <person name="Glaser N."/>
            <person name="Linglin J."/>
            <person name="Kema G.H.J."/>
            <person name="Lapalu N."/>
            <person name="Lawrence C.B."/>
            <person name="May K."/>
            <person name="Meyer M."/>
            <person name="Ollivier B."/>
            <person name="Poulain J."/>
            <person name="Schoch C.L."/>
            <person name="Simon A."/>
            <person name="Spatafora J.W."/>
            <person name="Stachowiak A."/>
            <person name="Turgeon B.G."/>
            <person name="Tyler B.M."/>
            <person name="Vincent D."/>
            <person name="Weissenbach J."/>
            <person name="Amselem J."/>
            <person name="Quesneville H."/>
            <person name="Oliver R.P."/>
            <person name="Wincker P."/>
            <person name="Balesdent M.-H."/>
            <person name="Howlett B.J."/>
        </authorList>
    </citation>
    <scope>NUCLEOTIDE SEQUENCE [LARGE SCALE GENOMIC DNA]</scope>
    <source>
        <strain evidence="2">JN3 / isolate v23.1.3 / race Av1-4-5-6-7-8</strain>
    </source>
</reference>
<sequence>MALRHTRRQSFSQLSGFDYASESQFWLRGNQSYGSCRMAGKQNARHASLSILLIAAVVLSGDEHGLERIQIPKDKNTTELAISQYSPSLQQQSHALIPIIQTTKI</sequence>
<dbReference type="InParanoid" id="E4ZLY0"/>